<dbReference type="InterPro" id="IPR001610">
    <property type="entry name" value="PAC"/>
</dbReference>
<dbReference type="SUPFAM" id="SSF47384">
    <property type="entry name" value="Homodimeric domain of signal transducing histidine kinase"/>
    <property type="match status" value="1"/>
</dbReference>
<dbReference type="SMART" id="SM00387">
    <property type="entry name" value="HATPase_c"/>
    <property type="match status" value="1"/>
</dbReference>
<dbReference type="InterPro" id="IPR036890">
    <property type="entry name" value="HATPase_C_sf"/>
</dbReference>
<dbReference type="PANTHER" id="PTHR43304:SF1">
    <property type="entry name" value="PAC DOMAIN-CONTAINING PROTEIN"/>
    <property type="match status" value="1"/>
</dbReference>
<evidence type="ECO:0000256" key="3">
    <source>
        <dbReference type="ARBA" id="ARBA00022553"/>
    </source>
</evidence>
<evidence type="ECO:0000256" key="6">
    <source>
        <dbReference type="SAM" id="Coils"/>
    </source>
</evidence>
<dbReference type="GeneID" id="73288966"/>
<dbReference type="FunFam" id="3.30.565.10:FF:000006">
    <property type="entry name" value="Sensor histidine kinase WalK"/>
    <property type="match status" value="1"/>
</dbReference>
<dbReference type="InterPro" id="IPR035965">
    <property type="entry name" value="PAS-like_dom_sf"/>
</dbReference>
<evidence type="ECO:0000256" key="2">
    <source>
        <dbReference type="ARBA" id="ARBA00012438"/>
    </source>
</evidence>
<dbReference type="InterPro" id="IPR003661">
    <property type="entry name" value="HisK_dim/P_dom"/>
</dbReference>
<reference evidence="11" key="1">
    <citation type="submission" date="2022-06" db="EMBL/GenBank/DDBJ databases">
        <title>Diverse halophilic archaea isolated from saline environments.</title>
        <authorList>
            <person name="Cui H.-L."/>
        </authorList>
    </citation>
    <scope>NUCLEOTIDE SEQUENCE</scope>
    <source>
        <strain evidence="11">WLHS1</strain>
    </source>
</reference>
<feature type="domain" description="PAC" evidence="10">
    <location>
        <begin position="612"/>
        <end position="663"/>
    </location>
</feature>
<dbReference type="PRINTS" id="PR00344">
    <property type="entry name" value="BCTRLSENSOR"/>
</dbReference>
<dbReference type="Pfam" id="PF00512">
    <property type="entry name" value="HisKA"/>
    <property type="match status" value="1"/>
</dbReference>
<dbReference type="Pfam" id="PF14417">
    <property type="entry name" value="MEDS"/>
    <property type="match status" value="1"/>
</dbReference>
<evidence type="ECO:0000256" key="5">
    <source>
        <dbReference type="ARBA" id="ARBA00022777"/>
    </source>
</evidence>
<organism evidence="11 12">
    <name type="scientific">Natronosalvus rutilus</name>
    <dbReference type="NCBI Taxonomy" id="2953753"/>
    <lineage>
        <taxon>Archaea</taxon>
        <taxon>Methanobacteriati</taxon>
        <taxon>Methanobacteriota</taxon>
        <taxon>Stenosarchaea group</taxon>
        <taxon>Halobacteria</taxon>
        <taxon>Halobacteriales</taxon>
        <taxon>Natrialbaceae</taxon>
        <taxon>Natronosalvus</taxon>
    </lineage>
</organism>
<dbReference type="Gene3D" id="2.10.70.100">
    <property type="match status" value="1"/>
</dbReference>
<dbReference type="SMART" id="SM00086">
    <property type="entry name" value="PAC"/>
    <property type="match status" value="3"/>
</dbReference>
<dbReference type="NCBIfam" id="TIGR00229">
    <property type="entry name" value="sensory_box"/>
    <property type="match status" value="3"/>
</dbReference>
<dbReference type="PROSITE" id="PS50109">
    <property type="entry name" value="HIS_KIN"/>
    <property type="match status" value="1"/>
</dbReference>
<dbReference type="InterPro" id="IPR004358">
    <property type="entry name" value="Sig_transdc_His_kin-like_C"/>
</dbReference>
<gene>
    <name evidence="11" type="ORF">NGM29_02930</name>
</gene>
<keyword evidence="6" id="KW-0175">Coiled coil</keyword>
<dbReference type="PROSITE" id="PS50113">
    <property type="entry name" value="PAC"/>
    <property type="match status" value="2"/>
</dbReference>
<comment type="catalytic activity">
    <reaction evidence="1">
        <text>ATP + protein L-histidine = ADP + protein N-phospho-L-histidine.</text>
        <dbReference type="EC" id="2.7.13.3"/>
    </reaction>
</comment>
<keyword evidence="5" id="KW-0418">Kinase</keyword>
<feature type="domain" description="PAS" evidence="9">
    <location>
        <begin position="255"/>
        <end position="325"/>
    </location>
</feature>
<feature type="coiled-coil region" evidence="6">
    <location>
        <begin position="777"/>
        <end position="804"/>
    </location>
</feature>
<keyword evidence="3" id="KW-0597">Phosphoprotein</keyword>
<dbReference type="InterPro" id="IPR052162">
    <property type="entry name" value="Sensor_kinase/Photoreceptor"/>
</dbReference>
<dbReference type="Gene3D" id="1.10.287.130">
    <property type="match status" value="1"/>
</dbReference>
<dbReference type="Pfam" id="PF13426">
    <property type="entry name" value="PAS_9"/>
    <property type="match status" value="1"/>
</dbReference>
<sequence length="1029" mass="117146">MSNQVERGTRQREPGREGGLGALHQHSEFRGPVEPQDTHDHSNDHFALIYERREDQFASAIPFICEGLERGEQCLYVADDNSREEVVEAMRDHGIDVNAALESGALSVLTPADTYRRTGEFDRTTMLEFWEESLEQAKDEDGYTGLRAAAEMTWALEGDTGPDELVEYEAVLNSLYQDEDYAVMCQYNRERFPASVIHDVIKTHPHIVSDSTVSQNFYYTPPEKFFGSEKMEAKVDRMMQTLQERTEVKTALTERQEYLERVFESSHDGILIVDPEADEIVDANRAATEMLGYTHDELVALAPSDVHPNELDAFREFVEGVFEDGTGWTDELTCHTNDRGQIPAEISASRMEHNGRPVLLAVVRDNSERRKWERAQRQLYEITSDPDRPFEEKLQDLLDLGCERFDMELGGIAVAEPDTDHFEVEVTNGEHEYLVPGESYPLSETYCRVPADEGGTCAITAPVSDEFEGKLCHDKFGVRTYLGTYLEFEDDSNRTFWFVSTEPRAEAFSEAERTFQHLMGQWVKYELERRQREQELREHTEYLSALIETAPECIKTVAADGTLLQMNPAGLDMVEADSESAVIGESVYGLIAPEHRETFREFNERICQDERGVLEFDIIGLDGTRRHMETHAAPLHRPDGTTSQLALTRDITEQIERERELERTLDLLEKTERIADVGGWEINPETKDVFWTDHIFELLEVDADEEPPLEDALDMYHEDDQGIVEDAVENALVSGDPFDVEVRIRTNSGDIRWLRLQGIPEIVDNEAASFRGAAQDITERKQREQRLEEVIERLEASNERLEQFAYAASHDLQEPLRMVSTYLQLLERRYENALDEDGEEFLEFAVDGANRMREMIDGLLAYSRVETQGDPLERIDLDAVFDDVLADLRIQISESDAEITAEDLPRVRGDATQLRQVFQNLLENAITYSGDEKPRIHASAERDGAEWVVSVRDEGIGIDTDNQDCIFEVFQRLHTHGEYDGTGIGLALCERIVERHGGDIWVESAPDEGSTFSFTLPVAAGERREATGK</sequence>
<dbReference type="SUPFAM" id="SSF55781">
    <property type="entry name" value="GAF domain-like"/>
    <property type="match status" value="1"/>
</dbReference>
<accession>A0A9E7NCA5</accession>
<dbReference type="CDD" id="cd00082">
    <property type="entry name" value="HisKA"/>
    <property type="match status" value="1"/>
</dbReference>
<evidence type="ECO:0000259" key="10">
    <source>
        <dbReference type="PROSITE" id="PS50113"/>
    </source>
</evidence>
<dbReference type="InterPro" id="IPR013656">
    <property type="entry name" value="PAS_4"/>
</dbReference>
<proteinExistence type="predicted"/>
<feature type="region of interest" description="Disordered" evidence="7">
    <location>
        <begin position="1"/>
        <end position="23"/>
    </location>
</feature>
<dbReference type="InterPro" id="IPR000014">
    <property type="entry name" value="PAS"/>
</dbReference>
<dbReference type="Gene3D" id="3.30.450.20">
    <property type="entry name" value="PAS domain"/>
    <property type="match status" value="3"/>
</dbReference>
<name>A0A9E7NCA5_9EURY</name>
<dbReference type="GO" id="GO:0000155">
    <property type="term" value="F:phosphorelay sensor kinase activity"/>
    <property type="evidence" value="ECO:0007669"/>
    <property type="project" value="InterPro"/>
</dbReference>
<dbReference type="InterPro" id="IPR025847">
    <property type="entry name" value="MEDS_domain"/>
</dbReference>
<dbReference type="InterPro" id="IPR000700">
    <property type="entry name" value="PAS-assoc_C"/>
</dbReference>
<evidence type="ECO:0000259" key="8">
    <source>
        <dbReference type="PROSITE" id="PS50109"/>
    </source>
</evidence>
<evidence type="ECO:0000256" key="4">
    <source>
        <dbReference type="ARBA" id="ARBA00022679"/>
    </source>
</evidence>
<dbReference type="InterPro" id="IPR005467">
    <property type="entry name" value="His_kinase_dom"/>
</dbReference>
<dbReference type="SMART" id="SM00388">
    <property type="entry name" value="HisKA"/>
    <property type="match status" value="1"/>
</dbReference>
<dbReference type="PROSITE" id="PS50112">
    <property type="entry name" value="PAS"/>
    <property type="match status" value="2"/>
</dbReference>
<dbReference type="EMBL" id="CP100355">
    <property type="protein sequence ID" value="UTF54258.1"/>
    <property type="molecule type" value="Genomic_DNA"/>
</dbReference>
<dbReference type="Pfam" id="PF02518">
    <property type="entry name" value="HATPase_c"/>
    <property type="match status" value="1"/>
</dbReference>
<dbReference type="InterPro" id="IPR013655">
    <property type="entry name" value="PAS_fold_3"/>
</dbReference>
<evidence type="ECO:0000256" key="7">
    <source>
        <dbReference type="SAM" id="MobiDB-lite"/>
    </source>
</evidence>
<feature type="domain" description="PAC" evidence="10">
    <location>
        <begin position="738"/>
        <end position="789"/>
    </location>
</feature>
<protein>
    <recommendedName>
        <fullName evidence="2">histidine kinase</fullName>
        <ecNumber evidence="2">2.7.13.3</ecNumber>
    </recommendedName>
</protein>
<dbReference type="KEGG" id="sawl:NGM29_02930"/>
<keyword evidence="4" id="KW-0808">Transferase</keyword>
<dbReference type="SMART" id="SM00091">
    <property type="entry name" value="PAS"/>
    <property type="match status" value="3"/>
</dbReference>
<dbReference type="InterPro" id="IPR003594">
    <property type="entry name" value="HATPase_dom"/>
</dbReference>
<dbReference type="SUPFAM" id="SSF55785">
    <property type="entry name" value="PYP-like sensor domain (PAS domain)"/>
    <property type="match status" value="3"/>
</dbReference>
<dbReference type="EC" id="2.7.13.3" evidence="2"/>
<dbReference type="AlphaFoldDB" id="A0A9E7NCA5"/>
<keyword evidence="12" id="KW-1185">Reference proteome</keyword>
<dbReference type="InterPro" id="IPR036097">
    <property type="entry name" value="HisK_dim/P_sf"/>
</dbReference>
<dbReference type="RefSeq" id="WP_254158849.1">
    <property type="nucleotide sequence ID" value="NZ_CP100355.1"/>
</dbReference>
<dbReference type="Pfam" id="PF08447">
    <property type="entry name" value="PAS_3"/>
    <property type="match status" value="1"/>
</dbReference>
<dbReference type="InterPro" id="IPR029016">
    <property type="entry name" value="GAF-like_dom_sf"/>
</dbReference>
<dbReference type="Gene3D" id="3.30.565.10">
    <property type="entry name" value="Histidine kinase-like ATPase, C-terminal domain"/>
    <property type="match status" value="1"/>
</dbReference>
<feature type="domain" description="PAS" evidence="9">
    <location>
        <begin position="539"/>
        <end position="610"/>
    </location>
</feature>
<dbReference type="Pfam" id="PF08448">
    <property type="entry name" value="PAS_4"/>
    <property type="match status" value="1"/>
</dbReference>
<feature type="compositionally biased region" description="Basic and acidic residues" evidence="7">
    <location>
        <begin position="7"/>
        <end position="16"/>
    </location>
</feature>
<evidence type="ECO:0000259" key="9">
    <source>
        <dbReference type="PROSITE" id="PS50112"/>
    </source>
</evidence>
<evidence type="ECO:0000256" key="1">
    <source>
        <dbReference type="ARBA" id="ARBA00000085"/>
    </source>
</evidence>
<feature type="domain" description="Histidine kinase" evidence="8">
    <location>
        <begin position="807"/>
        <end position="1020"/>
    </location>
</feature>
<evidence type="ECO:0000313" key="11">
    <source>
        <dbReference type="EMBL" id="UTF54258.1"/>
    </source>
</evidence>
<evidence type="ECO:0000313" key="12">
    <source>
        <dbReference type="Proteomes" id="UP001056855"/>
    </source>
</evidence>
<dbReference type="Proteomes" id="UP001056855">
    <property type="component" value="Chromosome"/>
</dbReference>
<dbReference type="SUPFAM" id="SSF55874">
    <property type="entry name" value="ATPase domain of HSP90 chaperone/DNA topoisomerase II/histidine kinase"/>
    <property type="match status" value="1"/>
</dbReference>
<dbReference type="CDD" id="cd00130">
    <property type="entry name" value="PAS"/>
    <property type="match status" value="3"/>
</dbReference>
<dbReference type="Gene3D" id="3.30.450.40">
    <property type="match status" value="1"/>
</dbReference>
<dbReference type="PANTHER" id="PTHR43304">
    <property type="entry name" value="PHYTOCHROME-LIKE PROTEIN CPH1"/>
    <property type="match status" value="1"/>
</dbReference>